<keyword evidence="3" id="KW-0804">Transcription</keyword>
<proteinExistence type="predicted"/>
<evidence type="ECO:0000313" key="5">
    <source>
        <dbReference type="EMBL" id="MFC2947833.1"/>
    </source>
</evidence>
<name>A0ABV7A4G5_9BACI</name>
<dbReference type="PROSITE" id="PS00041">
    <property type="entry name" value="HTH_ARAC_FAMILY_1"/>
    <property type="match status" value="1"/>
</dbReference>
<evidence type="ECO:0000313" key="6">
    <source>
        <dbReference type="Proteomes" id="UP001595387"/>
    </source>
</evidence>
<gene>
    <name evidence="5" type="ORF">ACFODW_05700</name>
</gene>
<accession>A0ABV7A4G5</accession>
<dbReference type="EMBL" id="JBHRRZ010000010">
    <property type="protein sequence ID" value="MFC2947833.1"/>
    <property type="molecule type" value="Genomic_DNA"/>
</dbReference>
<keyword evidence="1" id="KW-0805">Transcription regulation</keyword>
<reference evidence="6" key="1">
    <citation type="journal article" date="2019" name="Int. J. Syst. Evol. Microbiol.">
        <title>The Global Catalogue of Microorganisms (GCM) 10K type strain sequencing project: providing services to taxonomists for standard genome sequencing and annotation.</title>
        <authorList>
            <consortium name="The Broad Institute Genomics Platform"/>
            <consortium name="The Broad Institute Genome Sequencing Center for Infectious Disease"/>
            <person name="Wu L."/>
            <person name="Ma J."/>
        </authorList>
    </citation>
    <scope>NUCLEOTIDE SEQUENCE [LARGE SCALE GENOMIC DNA]</scope>
    <source>
        <strain evidence="6">KCTC 13193</strain>
    </source>
</reference>
<dbReference type="PANTHER" id="PTHR43280">
    <property type="entry name" value="ARAC-FAMILY TRANSCRIPTIONAL REGULATOR"/>
    <property type="match status" value="1"/>
</dbReference>
<dbReference type="InterPro" id="IPR018062">
    <property type="entry name" value="HTH_AraC-typ_CS"/>
</dbReference>
<dbReference type="InterPro" id="IPR018060">
    <property type="entry name" value="HTH_AraC"/>
</dbReference>
<dbReference type="RefSeq" id="WP_390304141.1">
    <property type="nucleotide sequence ID" value="NZ_JBHRRZ010000010.1"/>
</dbReference>
<dbReference type="Pfam" id="PF12833">
    <property type="entry name" value="HTH_18"/>
    <property type="match status" value="1"/>
</dbReference>
<feature type="domain" description="HTH araC/xylS-type" evidence="4">
    <location>
        <begin position="298"/>
        <end position="396"/>
    </location>
</feature>
<dbReference type="Proteomes" id="UP001595387">
    <property type="component" value="Unassembled WGS sequence"/>
</dbReference>
<evidence type="ECO:0000256" key="2">
    <source>
        <dbReference type="ARBA" id="ARBA00023125"/>
    </source>
</evidence>
<dbReference type="SMART" id="SM00342">
    <property type="entry name" value="HTH_ARAC"/>
    <property type="match status" value="1"/>
</dbReference>
<dbReference type="CDD" id="cd18774">
    <property type="entry name" value="PDC2_HK_sensor"/>
    <property type="match status" value="1"/>
</dbReference>
<protein>
    <submittedName>
        <fullName evidence="5">Helix-turn-helix domain-containing protein</fullName>
    </submittedName>
</protein>
<dbReference type="Gene3D" id="1.10.10.60">
    <property type="entry name" value="Homeodomain-like"/>
    <property type="match status" value="2"/>
</dbReference>
<keyword evidence="2" id="KW-0238">DNA-binding</keyword>
<dbReference type="SUPFAM" id="SSF46689">
    <property type="entry name" value="Homeodomain-like"/>
    <property type="match status" value="2"/>
</dbReference>
<evidence type="ECO:0000259" key="4">
    <source>
        <dbReference type="PROSITE" id="PS01124"/>
    </source>
</evidence>
<dbReference type="InterPro" id="IPR009057">
    <property type="entry name" value="Homeodomain-like_sf"/>
</dbReference>
<organism evidence="5 6">
    <name type="scientific">Virgibacillus sediminis</name>
    <dbReference type="NCBI Taxonomy" id="202260"/>
    <lineage>
        <taxon>Bacteria</taxon>
        <taxon>Bacillati</taxon>
        <taxon>Bacillota</taxon>
        <taxon>Bacilli</taxon>
        <taxon>Bacillales</taxon>
        <taxon>Bacillaceae</taxon>
        <taxon>Virgibacillus</taxon>
    </lineage>
</organism>
<sequence>MKHSQLISAAMKIHHVTNLNIYILNQKGDFLFHHEDIAIPPFMPGYQQSDVLDFIKQIDETKEQLYYYTNDWGLSYLGHYFTSEGYSVILGPFLNTTPNFFNLSREFNLSSHESEELRSVCNQLQVLNIDKENSYGSILRQFERYTEETPPVRLHAKNYHQYHTKTDISELNEEAELIKLRYKLEGEFMYAVEQGDKEKAKKLINSNNMLFSFSDRFPNQPQRRVRNLAIVLNTLLRTAAAKSHVPPVLIHRLSENYAFEIEYTNQLSKLYELYDEMIEEYSNLIMSSSLGKYSKVTQRAVEYLVSFYDKQIDKNELAEICFTHPSHLSRKFKQETNMTITGYQQMLRVKKAKYLLKNESISIEEIAWLVGYEDASYFTRVFKRETGYTPSKYKDM</sequence>
<comment type="caution">
    <text evidence="5">The sequence shown here is derived from an EMBL/GenBank/DDBJ whole genome shotgun (WGS) entry which is preliminary data.</text>
</comment>
<dbReference type="InterPro" id="IPR020449">
    <property type="entry name" value="Tscrpt_reg_AraC-type_HTH"/>
</dbReference>
<evidence type="ECO:0000256" key="1">
    <source>
        <dbReference type="ARBA" id="ARBA00023015"/>
    </source>
</evidence>
<evidence type="ECO:0000256" key="3">
    <source>
        <dbReference type="ARBA" id="ARBA00023163"/>
    </source>
</evidence>
<dbReference type="PANTHER" id="PTHR43280:SF28">
    <property type="entry name" value="HTH-TYPE TRANSCRIPTIONAL ACTIVATOR RHAS"/>
    <property type="match status" value="1"/>
</dbReference>
<dbReference type="PRINTS" id="PR00032">
    <property type="entry name" value="HTHARAC"/>
</dbReference>
<keyword evidence="6" id="KW-1185">Reference proteome</keyword>
<dbReference type="PROSITE" id="PS01124">
    <property type="entry name" value="HTH_ARAC_FAMILY_2"/>
    <property type="match status" value="1"/>
</dbReference>